<evidence type="ECO:0000256" key="3">
    <source>
        <dbReference type="ARBA" id="ARBA00022723"/>
    </source>
</evidence>
<dbReference type="PANTHER" id="PTHR12992">
    <property type="entry name" value="NUDIX HYDROLASE"/>
    <property type="match status" value="1"/>
</dbReference>
<comment type="cofactor">
    <cofactor evidence="1">
        <name>Mn(2+)</name>
        <dbReference type="ChEBI" id="CHEBI:29035"/>
    </cofactor>
</comment>
<dbReference type="SUPFAM" id="SSF55811">
    <property type="entry name" value="Nudix"/>
    <property type="match status" value="1"/>
</dbReference>
<organism evidence="8 9">
    <name type="scientific">Sphingomonas glacialis</name>
    <dbReference type="NCBI Taxonomy" id="658225"/>
    <lineage>
        <taxon>Bacteria</taxon>
        <taxon>Pseudomonadati</taxon>
        <taxon>Pseudomonadota</taxon>
        <taxon>Alphaproteobacteria</taxon>
        <taxon>Sphingomonadales</taxon>
        <taxon>Sphingomonadaceae</taxon>
        <taxon>Sphingomonas</taxon>
    </lineage>
</organism>
<dbReference type="RefSeq" id="WP_140850051.1">
    <property type="nucleotide sequence ID" value="NZ_RCZC01000002.1"/>
</dbReference>
<proteinExistence type="predicted"/>
<evidence type="ECO:0000259" key="7">
    <source>
        <dbReference type="PROSITE" id="PS51462"/>
    </source>
</evidence>
<dbReference type="Proteomes" id="UP000319931">
    <property type="component" value="Unassembled WGS sequence"/>
</dbReference>
<dbReference type="PROSITE" id="PS51462">
    <property type="entry name" value="NUDIX"/>
    <property type="match status" value="1"/>
</dbReference>
<dbReference type="AlphaFoldDB" id="A0A502FZW1"/>
<keyword evidence="3" id="KW-0479">Metal-binding</keyword>
<dbReference type="InterPro" id="IPR000086">
    <property type="entry name" value="NUDIX_hydrolase_dom"/>
</dbReference>
<feature type="domain" description="Nudix hydrolase" evidence="7">
    <location>
        <begin position="35"/>
        <end position="165"/>
    </location>
</feature>
<dbReference type="CDD" id="cd03426">
    <property type="entry name" value="NUDIX_CoAse_Nudt7"/>
    <property type="match status" value="1"/>
</dbReference>
<keyword evidence="5" id="KW-0460">Magnesium</keyword>
<evidence type="ECO:0000313" key="8">
    <source>
        <dbReference type="EMBL" id="TPG54911.1"/>
    </source>
</evidence>
<dbReference type="OrthoDB" id="9802805at2"/>
<evidence type="ECO:0000256" key="4">
    <source>
        <dbReference type="ARBA" id="ARBA00022801"/>
    </source>
</evidence>
<reference evidence="8 9" key="1">
    <citation type="journal article" date="2019" name="Environ. Microbiol.">
        <title>Species interactions and distinct microbial communities in high Arctic permafrost affected cryosols are associated with the CH4 and CO2 gas fluxes.</title>
        <authorList>
            <person name="Altshuler I."/>
            <person name="Hamel J."/>
            <person name="Turney S."/>
            <person name="Magnuson E."/>
            <person name="Levesque R."/>
            <person name="Greer C."/>
            <person name="Whyte L.G."/>
        </authorList>
    </citation>
    <scope>NUCLEOTIDE SEQUENCE [LARGE SCALE GENOMIC DNA]</scope>
    <source>
        <strain evidence="8 9">E6.1</strain>
    </source>
</reference>
<dbReference type="InterPro" id="IPR015797">
    <property type="entry name" value="NUDIX_hydrolase-like_dom_sf"/>
</dbReference>
<dbReference type="GO" id="GO:0046872">
    <property type="term" value="F:metal ion binding"/>
    <property type="evidence" value="ECO:0007669"/>
    <property type="project" value="UniProtKB-KW"/>
</dbReference>
<evidence type="ECO:0000256" key="5">
    <source>
        <dbReference type="ARBA" id="ARBA00022842"/>
    </source>
</evidence>
<dbReference type="PANTHER" id="PTHR12992:SF11">
    <property type="entry name" value="MITOCHONDRIAL COENZYME A DIPHOSPHATASE NUDT8"/>
    <property type="match status" value="1"/>
</dbReference>
<dbReference type="InterPro" id="IPR045121">
    <property type="entry name" value="CoAse"/>
</dbReference>
<dbReference type="NCBIfam" id="NF007980">
    <property type="entry name" value="PRK10707.1"/>
    <property type="match status" value="1"/>
</dbReference>
<comment type="cofactor">
    <cofactor evidence="2">
        <name>Mg(2+)</name>
        <dbReference type="ChEBI" id="CHEBI:18420"/>
    </cofactor>
</comment>
<protein>
    <submittedName>
        <fullName evidence="8">CoA pyrophosphatase</fullName>
    </submittedName>
</protein>
<comment type="caution">
    <text evidence="8">The sequence shown here is derived from an EMBL/GenBank/DDBJ whole genome shotgun (WGS) entry which is preliminary data.</text>
</comment>
<keyword evidence="6" id="KW-0464">Manganese</keyword>
<evidence type="ECO:0000256" key="1">
    <source>
        <dbReference type="ARBA" id="ARBA00001936"/>
    </source>
</evidence>
<dbReference type="GO" id="GO:0010945">
    <property type="term" value="F:coenzyme A diphosphatase activity"/>
    <property type="evidence" value="ECO:0007669"/>
    <property type="project" value="InterPro"/>
</dbReference>
<dbReference type="Gene3D" id="3.90.79.10">
    <property type="entry name" value="Nucleoside Triphosphate Pyrophosphohydrolase"/>
    <property type="match status" value="1"/>
</dbReference>
<sequence>MTLVERLRQAMAVGHADTVLLTGDHVDVESIATPLAQAAVLVPVTDRAEPGVILTRRTDTLSRHAGQVAFPGGRVDSGDMDAIAAALREAEEEIALPRDRVTIVGEADRYRTVTGFEVTPVIGVVPPDLVFTPAAAEVAEVFEVPLGFLLDSGNHTEASVEWQGRNRHFYEIHWDGHRIWGATAAMIVNLSRRLRWNG</sequence>
<gene>
    <name evidence="8" type="ORF">EAH76_09955</name>
</gene>
<accession>A0A502FZW1</accession>
<keyword evidence="4" id="KW-0378">Hydrolase</keyword>
<dbReference type="Pfam" id="PF00293">
    <property type="entry name" value="NUDIX"/>
    <property type="match status" value="1"/>
</dbReference>
<evidence type="ECO:0000256" key="6">
    <source>
        <dbReference type="ARBA" id="ARBA00023211"/>
    </source>
</evidence>
<evidence type="ECO:0000256" key="2">
    <source>
        <dbReference type="ARBA" id="ARBA00001946"/>
    </source>
</evidence>
<keyword evidence="9" id="KW-1185">Reference proteome</keyword>
<dbReference type="EMBL" id="RCZC01000002">
    <property type="protein sequence ID" value="TPG54911.1"/>
    <property type="molecule type" value="Genomic_DNA"/>
</dbReference>
<evidence type="ECO:0000313" key="9">
    <source>
        <dbReference type="Proteomes" id="UP000319931"/>
    </source>
</evidence>
<name>A0A502FZW1_9SPHN</name>